<evidence type="ECO:0000313" key="2">
    <source>
        <dbReference type="EMBL" id="KAK3606093.1"/>
    </source>
</evidence>
<keyword evidence="3" id="KW-1185">Reference proteome</keyword>
<dbReference type="EMBL" id="JAEAOA010000444">
    <property type="protein sequence ID" value="KAK3606093.1"/>
    <property type="molecule type" value="Genomic_DNA"/>
</dbReference>
<gene>
    <name evidence="2" type="ORF">CHS0354_006448</name>
</gene>
<feature type="region of interest" description="Disordered" evidence="1">
    <location>
        <begin position="1"/>
        <end position="51"/>
    </location>
</feature>
<comment type="caution">
    <text evidence="2">The sequence shown here is derived from an EMBL/GenBank/DDBJ whole genome shotgun (WGS) entry which is preliminary data.</text>
</comment>
<feature type="region of interest" description="Disordered" evidence="1">
    <location>
        <begin position="128"/>
        <end position="151"/>
    </location>
</feature>
<feature type="compositionally biased region" description="Basic and acidic residues" evidence="1">
    <location>
        <begin position="22"/>
        <end position="35"/>
    </location>
</feature>
<feature type="compositionally biased region" description="Basic residues" evidence="1">
    <location>
        <begin position="128"/>
        <end position="137"/>
    </location>
</feature>
<accession>A0AAE0T9W2</accession>
<organism evidence="2 3">
    <name type="scientific">Potamilus streckersoni</name>
    <dbReference type="NCBI Taxonomy" id="2493646"/>
    <lineage>
        <taxon>Eukaryota</taxon>
        <taxon>Metazoa</taxon>
        <taxon>Spiralia</taxon>
        <taxon>Lophotrochozoa</taxon>
        <taxon>Mollusca</taxon>
        <taxon>Bivalvia</taxon>
        <taxon>Autobranchia</taxon>
        <taxon>Heteroconchia</taxon>
        <taxon>Palaeoheterodonta</taxon>
        <taxon>Unionida</taxon>
        <taxon>Unionoidea</taxon>
        <taxon>Unionidae</taxon>
        <taxon>Ambleminae</taxon>
        <taxon>Lampsilini</taxon>
        <taxon>Potamilus</taxon>
    </lineage>
</organism>
<evidence type="ECO:0000313" key="3">
    <source>
        <dbReference type="Proteomes" id="UP001195483"/>
    </source>
</evidence>
<dbReference type="Proteomes" id="UP001195483">
    <property type="component" value="Unassembled WGS sequence"/>
</dbReference>
<evidence type="ECO:0000256" key="1">
    <source>
        <dbReference type="SAM" id="MobiDB-lite"/>
    </source>
</evidence>
<reference evidence="2" key="3">
    <citation type="submission" date="2023-05" db="EMBL/GenBank/DDBJ databases">
        <authorList>
            <person name="Smith C.H."/>
        </authorList>
    </citation>
    <scope>NUCLEOTIDE SEQUENCE</scope>
    <source>
        <strain evidence="2">CHS0354</strain>
        <tissue evidence="2">Mantle</tissue>
    </source>
</reference>
<protein>
    <submittedName>
        <fullName evidence="2">Uncharacterized protein</fullName>
    </submittedName>
</protein>
<dbReference type="AlphaFoldDB" id="A0AAE0T9W2"/>
<proteinExistence type="predicted"/>
<name>A0AAE0T9W2_9BIVA</name>
<sequence length="305" mass="35396">MKRKAQDTQQPKTDEDQFNDVESAKARILNKETQTKNHPQSTDPNKIPYKKPKNITIDRIQLGAFDTNPEPPTNQPCYNRLDKINHTVTDSQLNHQRITIGILTNTLETPDIQASQQIQNNQSEQLFRRPKHAHTSHTNRTEQYKSSKRKTQETNIDFNCNIARNTELENNHDTTYDTPYKIDSSCITIQHTQKSKNHSNITDAHPRYLTLYLRYPTKTHTQPTDSAIIMELIKHKQGQVQIKHIKTSGNTIRCFTGAHIKAYKKVKKIDNIPVNIYNHHTYSKLNETKNKELQVNTKITKPKNN</sequence>
<reference evidence="2" key="1">
    <citation type="journal article" date="2021" name="Genome Biol. Evol.">
        <title>A High-Quality Reference Genome for a Parasitic Bivalve with Doubly Uniparental Inheritance (Bivalvia: Unionida).</title>
        <authorList>
            <person name="Smith C.H."/>
        </authorList>
    </citation>
    <scope>NUCLEOTIDE SEQUENCE</scope>
    <source>
        <strain evidence="2">CHS0354</strain>
    </source>
</reference>
<reference evidence="2" key="2">
    <citation type="journal article" date="2021" name="Genome Biol. Evol.">
        <title>Developing a high-quality reference genome for a parasitic bivalve with doubly uniparental inheritance (Bivalvia: Unionida).</title>
        <authorList>
            <person name="Smith C.H."/>
        </authorList>
    </citation>
    <scope>NUCLEOTIDE SEQUENCE</scope>
    <source>
        <strain evidence="2">CHS0354</strain>
        <tissue evidence="2">Mantle</tissue>
    </source>
</reference>